<dbReference type="EMBL" id="JAUSWJ010000001">
    <property type="protein sequence ID" value="MDQ0518133.1"/>
    <property type="molecule type" value="Genomic_DNA"/>
</dbReference>
<evidence type="ECO:0000313" key="4">
    <source>
        <dbReference type="Proteomes" id="UP001223743"/>
    </source>
</evidence>
<gene>
    <name evidence="3" type="ORF">QO015_003746</name>
</gene>
<feature type="domain" description="Endonuclease/exonuclease/phosphatase" evidence="2">
    <location>
        <begin position="97"/>
        <end position="314"/>
    </location>
</feature>
<dbReference type="Gene3D" id="3.60.10.10">
    <property type="entry name" value="Endonuclease/exonuclease/phosphatase"/>
    <property type="match status" value="1"/>
</dbReference>
<keyword evidence="4" id="KW-1185">Reference proteome</keyword>
<dbReference type="SUPFAM" id="SSF56219">
    <property type="entry name" value="DNase I-like"/>
    <property type="match status" value="1"/>
</dbReference>
<name>A0ABU0MB34_9HYPH</name>
<dbReference type="Pfam" id="PF03372">
    <property type="entry name" value="Exo_endo_phos"/>
    <property type="match status" value="1"/>
</dbReference>
<dbReference type="InterPro" id="IPR005135">
    <property type="entry name" value="Endo/exonuclease/phosphatase"/>
</dbReference>
<organism evidence="3 4">
    <name type="scientific">Kaistia geumhonensis</name>
    <dbReference type="NCBI Taxonomy" id="410839"/>
    <lineage>
        <taxon>Bacteria</taxon>
        <taxon>Pseudomonadati</taxon>
        <taxon>Pseudomonadota</taxon>
        <taxon>Alphaproteobacteria</taxon>
        <taxon>Hyphomicrobiales</taxon>
        <taxon>Kaistiaceae</taxon>
        <taxon>Kaistia</taxon>
    </lineage>
</organism>
<dbReference type="InterPro" id="IPR036691">
    <property type="entry name" value="Endo/exonu/phosph_ase_sf"/>
</dbReference>
<dbReference type="Proteomes" id="UP001223743">
    <property type="component" value="Unassembled WGS sequence"/>
</dbReference>
<keyword evidence="1" id="KW-0812">Transmembrane</keyword>
<keyword evidence="1" id="KW-1133">Transmembrane helix</keyword>
<keyword evidence="1" id="KW-0472">Membrane</keyword>
<reference evidence="3 4" key="1">
    <citation type="submission" date="2023-07" db="EMBL/GenBank/DDBJ databases">
        <title>Genomic Encyclopedia of Type Strains, Phase IV (KMG-IV): sequencing the most valuable type-strain genomes for metagenomic binning, comparative biology and taxonomic classification.</title>
        <authorList>
            <person name="Goeker M."/>
        </authorList>
    </citation>
    <scope>NUCLEOTIDE SEQUENCE [LARGE SCALE GENOMIC DNA]</scope>
    <source>
        <strain evidence="3 4">B1-1</strain>
    </source>
</reference>
<comment type="caution">
    <text evidence="3">The sequence shown here is derived from an EMBL/GenBank/DDBJ whole genome shotgun (WGS) entry which is preliminary data.</text>
</comment>
<sequence length="324" mass="34535">MTLSLTRLVFDVLVIGIASLVLVGRLGAMDWLLDMTNFFRPHIAVVALVFLLLAVGSASWIRIAIAAALFVAAVYPLVVATLPAAPAAAAGNLRVMVANVNGANPEKERFAALVGKEAPDVVIGVEVIRGWRSTIESLPGLGYVTNGPETRRSAVMVASRYPVTAELVELGARANPTEFIGGSMAVRAEVQRPGAARPLVIYGIHPSTTRDARGWVARDYYLEGLARRVSEEPPGTDVIVAGDWNTPYWSPVLTNFFATSGILTTERGPWPPPTRFFREFGAPIALGTPIDRVAVSKAIGVAGIRTSEDFGSDHLAVITDLALP</sequence>
<evidence type="ECO:0000313" key="3">
    <source>
        <dbReference type="EMBL" id="MDQ0518133.1"/>
    </source>
</evidence>
<dbReference type="GO" id="GO:0004519">
    <property type="term" value="F:endonuclease activity"/>
    <property type="evidence" value="ECO:0007669"/>
    <property type="project" value="UniProtKB-KW"/>
</dbReference>
<dbReference type="RefSeq" id="WP_266283548.1">
    <property type="nucleotide sequence ID" value="NZ_JAPKNF010000003.1"/>
</dbReference>
<feature type="transmembrane region" description="Helical" evidence="1">
    <location>
        <begin position="39"/>
        <end position="56"/>
    </location>
</feature>
<feature type="transmembrane region" description="Helical" evidence="1">
    <location>
        <begin position="63"/>
        <end position="85"/>
    </location>
</feature>
<protein>
    <submittedName>
        <fullName evidence="3">Endonuclease/exonuclease/phosphatase (EEP) superfamily protein YafD</fullName>
    </submittedName>
</protein>
<evidence type="ECO:0000256" key="1">
    <source>
        <dbReference type="SAM" id="Phobius"/>
    </source>
</evidence>
<evidence type="ECO:0000259" key="2">
    <source>
        <dbReference type="Pfam" id="PF03372"/>
    </source>
</evidence>
<keyword evidence="3" id="KW-0255">Endonuclease</keyword>
<feature type="transmembrane region" description="Helical" evidence="1">
    <location>
        <begin position="12"/>
        <end position="33"/>
    </location>
</feature>
<proteinExistence type="predicted"/>
<accession>A0ABU0MB34</accession>
<keyword evidence="3" id="KW-0540">Nuclease</keyword>
<keyword evidence="3" id="KW-0378">Hydrolase</keyword>